<evidence type="ECO:0000256" key="7">
    <source>
        <dbReference type="ARBA" id="ARBA00048628"/>
    </source>
</evidence>
<evidence type="ECO:0000256" key="8">
    <source>
        <dbReference type="RuleBase" id="RU003862"/>
    </source>
</evidence>
<keyword evidence="4 8" id="KW-0285">Flavoprotein</keyword>
<dbReference type="PANTHER" id="PTHR45754">
    <property type="entry name" value="METHYLENETETRAHYDROFOLATE REDUCTASE"/>
    <property type="match status" value="1"/>
</dbReference>
<organism evidence="9 10">
    <name type="scientific">Roseburia intestinalis</name>
    <dbReference type="NCBI Taxonomy" id="166486"/>
    <lineage>
        <taxon>Bacteria</taxon>
        <taxon>Bacillati</taxon>
        <taxon>Bacillota</taxon>
        <taxon>Clostridia</taxon>
        <taxon>Lachnospirales</taxon>
        <taxon>Lachnospiraceae</taxon>
        <taxon>Roseburia</taxon>
    </lineage>
</organism>
<dbReference type="Gene3D" id="3.20.20.220">
    <property type="match status" value="1"/>
</dbReference>
<comment type="similarity">
    <text evidence="3 8">Belongs to the methylenetetrahydrofolate reductase family.</text>
</comment>
<accession>A0A173TEK5</accession>
<evidence type="ECO:0000256" key="5">
    <source>
        <dbReference type="ARBA" id="ARBA00022827"/>
    </source>
</evidence>
<evidence type="ECO:0000313" key="9">
    <source>
        <dbReference type="EMBL" id="CUN00860.1"/>
    </source>
</evidence>
<comment type="cofactor">
    <cofactor evidence="1 8">
        <name>FAD</name>
        <dbReference type="ChEBI" id="CHEBI:57692"/>
    </cofactor>
</comment>
<dbReference type="GO" id="GO:0005829">
    <property type="term" value="C:cytosol"/>
    <property type="evidence" value="ECO:0007669"/>
    <property type="project" value="TreeGrafter"/>
</dbReference>
<proteinExistence type="inferred from homology"/>
<dbReference type="Pfam" id="PF02219">
    <property type="entry name" value="MTHFR"/>
    <property type="match status" value="1"/>
</dbReference>
<evidence type="ECO:0000256" key="3">
    <source>
        <dbReference type="ARBA" id="ARBA00006743"/>
    </source>
</evidence>
<dbReference type="UniPathway" id="UPA00193"/>
<sequence length="106" mass="12082">MKFFRFVDDCRIAEINVPVIPGIMPVINAAQIRRMVTMCGASFPVRFQKIIHKYEDNKEALFDAGMSYALSQIIDLLVSDIDGIHLYTMNNPLVARKICEGIRHII</sequence>
<dbReference type="RefSeq" id="WP_330379892.1">
    <property type="nucleotide sequence ID" value="NZ_CABIYH010000010.1"/>
</dbReference>
<dbReference type="PaxDb" id="166486-ERS852572_01484"/>
<dbReference type="GO" id="GO:0009086">
    <property type="term" value="P:methionine biosynthetic process"/>
    <property type="evidence" value="ECO:0007669"/>
    <property type="project" value="TreeGrafter"/>
</dbReference>
<dbReference type="PANTHER" id="PTHR45754:SF3">
    <property type="entry name" value="METHYLENETETRAHYDROFOLATE REDUCTASE (NADPH)"/>
    <property type="match status" value="1"/>
</dbReference>
<dbReference type="EMBL" id="CYXZ01000010">
    <property type="protein sequence ID" value="CUN00860.1"/>
    <property type="molecule type" value="Genomic_DNA"/>
</dbReference>
<dbReference type="InterPro" id="IPR029041">
    <property type="entry name" value="FAD-linked_oxidoreductase-like"/>
</dbReference>
<dbReference type="SUPFAM" id="SSF51730">
    <property type="entry name" value="FAD-linked oxidoreductase"/>
    <property type="match status" value="1"/>
</dbReference>
<gene>
    <name evidence="9" type="primary">metF_2</name>
    <name evidence="9" type="ORF">ERS852572_01484</name>
</gene>
<evidence type="ECO:0000256" key="4">
    <source>
        <dbReference type="ARBA" id="ARBA00022630"/>
    </source>
</evidence>
<dbReference type="GO" id="GO:0106312">
    <property type="term" value="F:methylenetetrahydrofolate reductase (NADH) activity"/>
    <property type="evidence" value="ECO:0007669"/>
    <property type="project" value="UniProtKB-EC"/>
</dbReference>
<comment type="pathway">
    <text evidence="2 8">One-carbon metabolism; tetrahydrofolate interconversion.</text>
</comment>
<dbReference type="STRING" id="166486.ERS852572_01484"/>
<dbReference type="InterPro" id="IPR003171">
    <property type="entry name" value="Mehydrof_redctse-like"/>
</dbReference>
<evidence type="ECO:0000256" key="6">
    <source>
        <dbReference type="ARBA" id="ARBA00023002"/>
    </source>
</evidence>
<keyword evidence="6 8" id="KW-0560">Oxidoreductase</keyword>
<protein>
    <recommendedName>
        <fullName evidence="8">Methylenetetrahydrofolate reductase</fullName>
    </recommendedName>
</protein>
<reference evidence="9 10" key="1">
    <citation type="submission" date="2015-09" db="EMBL/GenBank/DDBJ databases">
        <authorList>
            <consortium name="Pathogen Informatics"/>
        </authorList>
    </citation>
    <scope>NUCLEOTIDE SEQUENCE [LARGE SCALE GENOMIC DNA]</scope>
    <source>
        <strain evidence="9 10">2789STDY5834960</strain>
    </source>
</reference>
<dbReference type="GO" id="GO:0035999">
    <property type="term" value="P:tetrahydrofolate interconversion"/>
    <property type="evidence" value="ECO:0007669"/>
    <property type="project" value="UniProtKB-UniPathway"/>
</dbReference>
<comment type="catalytic activity">
    <reaction evidence="7">
        <text>(6S)-5-methyl-5,6,7,8-tetrahydrofolate + NAD(+) = (6R)-5,10-methylene-5,6,7,8-tetrahydrofolate + NADH + H(+)</text>
        <dbReference type="Rhea" id="RHEA:19821"/>
        <dbReference type="ChEBI" id="CHEBI:15378"/>
        <dbReference type="ChEBI" id="CHEBI:15636"/>
        <dbReference type="ChEBI" id="CHEBI:18608"/>
        <dbReference type="ChEBI" id="CHEBI:57540"/>
        <dbReference type="ChEBI" id="CHEBI:57945"/>
        <dbReference type="EC" id="1.5.1.54"/>
    </reaction>
    <physiologicalReaction direction="right-to-left" evidence="7">
        <dbReference type="Rhea" id="RHEA:19823"/>
    </physiologicalReaction>
</comment>
<evidence type="ECO:0000313" key="10">
    <source>
        <dbReference type="Proteomes" id="UP000095350"/>
    </source>
</evidence>
<dbReference type="GO" id="GO:0071949">
    <property type="term" value="F:FAD binding"/>
    <property type="evidence" value="ECO:0007669"/>
    <property type="project" value="TreeGrafter"/>
</dbReference>
<evidence type="ECO:0000256" key="2">
    <source>
        <dbReference type="ARBA" id="ARBA00004777"/>
    </source>
</evidence>
<dbReference type="AlphaFoldDB" id="A0A173TEK5"/>
<keyword evidence="5 8" id="KW-0274">FAD</keyword>
<name>A0A173TEK5_9FIRM</name>
<dbReference type="Proteomes" id="UP000095350">
    <property type="component" value="Unassembled WGS sequence"/>
</dbReference>
<evidence type="ECO:0000256" key="1">
    <source>
        <dbReference type="ARBA" id="ARBA00001974"/>
    </source>
</evidence>